<keyword evidence="3" id="KW-0489">Methyltransferase</keyword>
<evidence type="ECO:0000259" key="2">
    <source>
        <dbReference type="Pfam" id="PF01266"/>
    </source>
</evidence>
<protein>
    <submittedName>
        <fullName evidence="3">tRNA 5-methylaminomethyl-2-thiouridine biosynthesis bifunctional protein MnmC</fullName>
        <ecNumber evidence="3">2.1.1.61</ecNumber>
    </submittedName>
</protein>
<keyword evidence="4" id="KW-1185">Reference proteome</keyword>
<evidence type="ECO:0000313" key="4">
    <source>
        <dbReference type="Proteomes" id="UP000494117"/>
    </source>
</evidence>
<evidence type="ECO:0000313" key="3">
    <source>
        <dbReference type="EMBL" id="CAB3916601.1"/>
    </source>
</evidence>
<proteinExistence type="predicted"/>
<gene>
    <name evidence="3" type="primary">mnmC</name>
    <name evidence="3" type="ORF">LMG26858_05051</name>
</gene>
<reference evidence="3 4" key="1">
    <citation type="submission" date="2020-04" db="EMBL/GenBank/DDBJ databases">
        <authorList>
            <person name="De Canck E."/>
        </authorList>
    </citation>
    <scope>NUCLEOTIDE SEQUENCE [LARGE SCALE GENOMIC DNA]</scope>
    <source>
        <strain evidence="3 4">LMG 26858</strain>
    </source>
</reference>
<dbReference type="GO" id="GO:0016491">
    <property type="term" value="F:oxidoreductase activity"/>
    <property type="evidence" value="ECO:0007669"/>
    <property type="project" value="UniProtKB-KW"/>
</dbReference>
<dbReference type="Gene3D" id="3.30.9.10">
    <property type="entry name" value="D-Amino Acid Oxidase, subunit A, domain 2"/>
    <property type="match status" value="1"/>
</dbReference>
<feature type="domain" description="FAD dependent oxidoreductase" evidence="2">
    <location>
        <begin position="4"/>
        <end position="238"/>
    </location>
</feature>
<sequence length="257" mass="26031">MRQVSRDEASALAGLALARGGVFFGQGMLVRPDLLIEALLAVDGVTVLPGKVARVDRVGAGWSVRDATGAELARADTVILANAAGARAVLAESGLLDPLPRVAQMHALAGEVTLVPAAALGGGPRCIVGGEGYLLPDVGVGCVAGSTYVHGATEARIGAEGQRVTLDKAAGLLGGGFPDFEALEPGSLQGWAGWRAVLPGRLPAVGELPHASGLWLAIGYASRGLSWSALMGDLIAARLAGEPSPLETDLAQLISPR</sequence>
<dbReference type="GO" id="GO:0032259">
    <property type="term" value="P:methylation"/>
    <property type="evidence" value="ECO:0007669"/>
    <property type="project" value="UniProtKB-KW"/>
</dbReference>
<dbReference type="SUPFAM" id="SSF51905">
    <property type="entry name" value="FAD/NAD(P)-binding domain"/>
    <property type="match status" value="1"/>
</dbReference>
<dbReference type="InterPro" id="IPR036188">
    <property type="entry name" value="FAD/NAD-bd_sf"/>
</dbReference>
<dbReference type="EMBL" id="CADILG010000050">
    <property type="protein sequence ID" value="CAB3916601.1"/>
    <property type="molecule type" value="Genomic_DNA"/>
</dbReference>
<keyword evidence="3" id="KW-0808">Transferase</keyword>
<accession>A0A6S7EPI2</accession>
<dbReference type="AlphaFoldDB" id="A0A6S7EPI2"/>
<keyword evidence="1" id="KW-0560">Oxidoreductase</keyword>
<dbReference type="Gene3D" id="3.50.50.60">
    <property type="entry name" value="FAD/NAD(P)-binding domain"/>
    <property type="match status" value="1"/>
</dbReference>
<name>A0A6S7EPI2_9BURK</name>
<dbReference type="GO" id="GO:0005737">
    <property type="term" value="C:cytoplasm"/>
    <property type="evidence" value="ECO:0007669"/>
    <property type="project" value="TreeGrafter"/>
</dbReference>
<dbReference type="Proteomes" id="UP000494117">
    <property type="component" value="Unassembled WGS sequence"/>
</dbReference>
<dbReference type="EC" id="2.1.1.61" evidence="3"/>
<dbReference type="Pfam" id="PF01266">
    <property type="entry name" value="DAO"/>
    <property type="match status" value="1"/>
</dbReference>
<dbReference type="PANTHER" id="PTHR13847:SF289">
    <property type="entry name" value="GLYCINE OXIDASE"/>
    <property type="match status" value="1"/>
</dbReference>
<evidence type="ECO:0000256" key="1">
    <source>
        <dbReference type="ARBA" id="ARBA00023002"/>
    </source>
</evidence>
<organism evidence="3 4">
    <name type="scientific">Achromobacter anxifer</name>
    <dbReference type="NCBI Taxonomy" id="1287737"/>
    <lineage>
        <taxon>Bacteria</taxon>
        <taxon>Pseudomonadati</taxon>
        <taxon>Pseudomonadota</taxon>
        <taxon>Betaproteobacteria</taxon>
        <taxon>Burkholderiales</taxon>
        <taxon>Alcaligenaceae</taxon>
        <taxon>Achromobacter</taxon>
    </lineage>
</organism>
<dbReference type="InterPro" id="IPR006076">
    <property type="entry name" value="FAD-dep_OxRdtase"/>
</dbReference>
<dbReference type="GO" id="GO:0004808">
    <property type="term" value="F:tRNA (5-methylaminomethyl-2-thiouridylate)(34)-methyltransferase activity"/>
    <property type="evidence" value="ECO:0007669"/>
    <property type="project" value="UniProtKB-EC"/>
</dbReference>
<dbReference type="PANTHER" id="PTHR13847">
    <property type="entry name" value="SARCOSINE DEHYDROGENASE-RELATED"/>
    <property type="match status" value="1"/>
</dbReference>